<evidence type="ECO:0000256" key="4">
    <source>
        <dbReference type="ARBA" id="ARBA00023136"/>
    </source>
</evidence>
<organism evidence="8 9">
    <name type="scientific">Tamaricihabitans halophyticus</name>
    <dbReference type="NCBI Taxonomy" id="1262583"/>
    <lineage>
        <taxon>Bacteria</taxon>
        <taxon>Bacillati</taxon>
        <taxon>Actinomycetota</taxon>
        <taxon>Actinomycetes</taxon>
        <taxon>Pseudonocardiales</taxon>
        <taxon>Pseudonocardiaceae</taxon>
        <taxon>Tamaricihabitans</taxon>
    </lineage>
</organism>
<keyword evidence="5" id="KW-0046">Antibiotic resistance</keyword>
<reference evidence="8 9" key="1">
    <citation type="submission" date="2019-03" db="EMBL/GenBank/DDBJ databases">
        <title>Genomic Encyclopedia of Type Strains, Phase IV (KMG-IV): sequencing the most valuable type-strain genomes for metagenomic binning, comparative biology and taxonomic classification.</title>
        <authorList>
            <person name="Goeker M."/>
        </authorList>
    </citation>
    <scope>NUCLEOTIDE SEQUENCE [LARGE SCALE GENOMIC DNA]</scope>
    <source>
        <strain evidence="8 9">DSM 45765</strain>
    </source>
</reference>
<dbReference type="InterPro" id="IPR052902">
    <property type="entry name" value="ABC-2_transporter"/>
</dbReference>
<comment type="caution">
    <text evidence="8">The sequence shown here is derived from an EMBL/GenBank/DDBJ whole genome shotgun (WGS) entry which is preliminary data.</text>
</comment>
<gene>
    <name evidence="8" type="ORF">EV191_11980</name>
</gene>
<protein>
    <recommendedName>
        <fullName evidence="6">Transport permease protein</fullName>
    </recommendedName>
</protein>
<sequence>MSASIPALRKLTTTETKLFLREPAAAALTLGLPLALLTIFGLIPTMREPSAEFGGTEPFSTLIAPIAVSITITMLAISAFPGFLAGYRDKGMLRRLSVSPVHPVNLLLSQLFVHLMAAVVAIGLVLAAGFLVFDLRLPGNMGGWFLVLVTGMFGLFSIGMLIAAVVPNEKAANGVGMAVLLPMLALGGVWLPVEMFPDFLQRIAEVLPLGAMLAGFRETWAGGAPSAVALISLLAFGVVTTAAAARLFRWE</sequence>
<proteinExistence type="inferred from homology"/>
<comment type="subcellular location">
    <subcellularLocation>
        <location evidence="6">Cell membrane</location>
        <topology evidence="6">Multi-pass membrane protein</topology>
    </subcellularLocation>
    <subcellularLocation>
        <location evidence="1">Membrane</location>
        <topology evidence="1">Multi-pass membrane protein</topology>
    </subcellularLocation>
</comment>
<dbReference type="InterPro" id="IPR047817">
    <property type="entry name" value="ABC2_TM_bact-type"/>
</dbReference>
<feature type="transmembrane region" description="Helical" evidence="6">
    <location>
        <begin position="106"/>
        <end position="132"/>
    </location>
</feature>
<comment type="similarity">
    <text evidence="6">Belongs to the ABC-2 integral membrane protein family.</text>
</comment>
<evidence type="ECO:0000256" key="3">
    <source>
        <dbReference type="ARBA" id="ARBA00022989"/>
    </source>
</evidence>
<dbReference type="EMBL" id="SLXQ01000019">
    <property type="protein sequence ID" value="TCP44795.1"/>
    <property type="molecule type" value="Genomic_DNA"/>
</dbReference>
<dbReference type="RefSeq" id="WP_132880437.1">
    <property type="nucleotide sequence ID" value="NZ_SLXQ01000019.1"/>
</dbReference>
<evidence type="ECO:0000256" key="1">
    <source>
        <dbReference type="ARBA" id="ARBA00004141"/>
    </source>
</evidence>
<dbReference type="GO" id="GO:0046677">
    <property type="term" value="P:response to antibiotic"/>
    <property type="evidence" value="ECO:0007669"/>
    <property type="project" value="UniProtKB-KW"/>
</dbReference>
<evidence type="ECO:0000256" key="5">
    <source>
        <dbReference type="ARBA" id="ARBA00023251"/>
    </source>
</evidence>
<evidence type="ECO:0000256" key="2">
    <source>
        <dbReference type="ARBA" id="ARBA00022692"/>
    </source>
</evidence>
<feature type="transmembrane region" description="Helical" evidence="6">
    <location>
        <begin position="228"/>
        <end position="248"/>
    </location>
</feature>
<keyword evidence="9" id="KW-1185">Reference proteome</keyword>
<feature type="transmembrane region" description="Helical" evidence="6">
    <location>
        <begin position="144"/>
        <end position="166"/>
    </location>
</feature>
<dbReference type="GO" id="GO:0043190">
    <property type="term" value="C:ATP-binding cassette (ABC) transporter complex"/>
    <property type="evidence" value="ECO:0007669"/>
    <property type="project" value="InterPro"/>
</dbReference>
<dbReference type="AlphaFoldDB" id="A0A4R2QD14"/>
<keyword evidence="3 6" id="KW-1133">Transmembrane helix</keyword>
<evidence type="ECO:0000259" key="7">
    <source>
        <dbReference type="PROSITE" id="PS51012"/>
    </source>
</evidence>
<feature type="transmembrane region" description="Helical" evidence="6">
    <location>
        <begin position="63"/>
        <end position="85"/>
    </location>
</feature>
<dbReference type="Pfam" id="PF01061">
    <property type="entry name" value="ABC2_membrane"/>
    <property type="match status" value="1"/>
</dbReference>
<keyword evidence="2 6" id="KW-0812">Transmembrane</keyword>
<dbReference type="InterPro" id="IPR000412">
    <property type="entry name" value="ABC_2_transport"/>
</dbReference>
<feature type="transmembrane region" description="Helical" evidence="6">
    <location>
        <begin position="24"/>
        <end position="43"/>
    </location>
</feature>
<dbReference type="PROSITE" id="PS51012">
    <property type="entry name" value="ABC_TM2"/>
    <property type="match status" value="1"/>
</dbReference>
<evidence type="ECO:0000313" key="8">
    <source>
        <dbReference type="EMBL" id="TCP44795.1"/>
    </source>
</evidence>
<dbReference type="GO" id="GO:0140359">
    <property type="term" value="F:ABC-type transporter activity"/>
    <property type="evidence" value="ECO:0007669"/>
    <property type="project" value="InterPro"/>
</dbReference>
<dbReference type="PIRSF" id="PIRSF006648">
    <property type="entry name" value="DrrB"/>
    <property type="match status" value="1"/>
</dbReference>
<dbReference type="OrthoDB" id="3217868at2"/>
<dbReference type="Proteomes" id="UP000294911">
    <property type="component" value="Unassembled WGS sequence"/>
</dbReference>
<dbReference type="PANTHER" id="PTHR43027">
    <property type="entry name" value="DOXORUBICIN RESISTANCE ABC TRANSPORTER PERMEASE PROTEIN DRRC-RELATED"/>
    <property type="match status" value="1"/>
</dbReference>
<dbReference type="PANTHER" id="PTHR43027:SF2">
    <property type="entry name" value="TRANSPORT PERMEASE PROTEIN"/>
    <property type="match status" value="1"/>
</dbReference>
<keyword evidence="6" id="KW-1003">Cell membrane</keyword>
<feature type="transmembrane region" description="Helical" evidence="6">
    <location>
        <begin position="173"/>
        <end position="193"/>
    </location>
</feature>
<dbReference type="InterPro" id="IPR013525">
    <property type="entry name" value="ABC2_TM"/>
</dbReference>
<evidence type="ECO:0000256" key="6">
    <source>
        <dbReference type="RuleBase" id="RU361157"/>
    </source>
</evidence>
<keyword evidence="4 6" id="KW-0472">Membrane</keyword>
<keyword evidence="6" id="KW-0813">Transport</keyword>
<evidence type="ECO:0000313" key="9">
    <source>
        <dbReference type="Proteomes" id="UP000294911"/>
    </source>
</evidence>
<feature type="domain" description="ABC transmembrane type-2" evidence="7">
    <location>
        <begin position="24"/>
        <end position="251"/>
    </location>
</feature>
<name>A0A4R2QD14_9PSEU</name>
<accession>A0A4R2QD14</accession>